<gene>
    <name evidence="1" type="ORF">DEM27_32560</name>
</gene>
<name>A0A2U2DFT7_9HYPH</name>
<accession>A0A2U2DFT7</accession>
<dbReference type="OrthoDB" id="7605594at2"/>
<dbReference type="Proteomes" id="UP000245252">
    <property type="component" value="Unassembled WGS sequence"/>
</dbReference>
<reference evidence="1 2" key="1">
    <citation type="submission" date="2018-05" db="EMBL/GenBank/DDBJ databases">
        <title>The draft genome of strain NS-104.</title>
        <authorList>
            <person name="Hang P."/>
            <person name="Jiang J."/>
        </authorList>
    </citation>
    <scope>NUCLEOTIDE SEQUENCE [LARGE SCALE GENOMIC DNA]</scope>
    <source>
        <strain evidence="1 2">NS-104</strain>
    </source>
</reference>
<evidence type="ECO:0000313" key="1">
    <source>
        <dbReference type="EMBL" id="PWE52134.1"/>
    </source>
</evidence>
<dbReference type="AlphaFoldDB" id="A0A2U2DFT7"/>
<proteinExistence type="predicted"/>
<organism evidence="1 2">
    <name type="scientific">Metarhizobium album</name>
    <dbReference type="NCBI Taxonomy" id="2182425"/>
    <lineage>
        <taxon>Bacteria</taxon>
        <taxon>Pseudomonadati</taxon>
        <taxon>Pseudomonadota</taxon>
        <taxon>Alphaproteobacteria</taxon>
        <taxon>Hyphomicrobiales</taxon>
        <taxon>Rhizobiaceae</taxon>
        <taxon>Metarhizobium</taxon>
    </lineage>
</organism>
<dbReference type="RefSeq" id="WP_109462380.1">
    <property type="nucleotide sequence ID" value="NZ_QFBC01000034.1"/>
</dbReference>
<comment type="caution">
    <text evidence="1">The sequence shown here is derived from an EMBL/GenBank/DDBJ whole genome shotgun (WGS) entry which is preliminary data.</text>
</comment>
<dbReference type="EMBL" id="QFBC01000034">
    <property type="protein sequence ID" value="PWE52134.1"/>
    <property type="molecule type" value="Genomic_DNA"/>
</dbReference>
<keyword evidence="2" id="KW-1185">Reference proteome</keyword>
<protein>
    <submittedName>
        <fullName evidence="1">Uncharacterized protein</fullName>
    </submittedName>
</protein>
<sequence>MTNLHVSDHAVLRYLERAHGLDIEAVRRHIAYHCLTGDELRGLASLVNAIVEGDTVVTVLLPSMRPKKRARRRRS</sequence>
<evidence type="ECO:0000313" key="2">
    <source>
        <dbReference type="Proteomes" id="UP000245252"/>
    </source>
</evidence>